<comment type="caution">
    <text evidence="6">The sequence shown here is derived from an EMBL/GenBank/DDBJ whole genome shotgun (WGS) entry which is preliminary data.</text>
</comment>
<protein>
    <submittedName>
        <fullName evidence="6">PIN domain-containing protein</fullName>
    </submittedName>
</protein>
<dbReference type="EMBL" id="JASVWF010000009">
    <property type="protein sequence ID" value="MDL5160190.1"/>
    <property type="molecule type" value="Genomic_DNA"/>
</dbReference>
<name>A0ABT7MHR0_9PSEU</name>
<dbReference type="Proteomes" id="UP001231924">
    <property type="component" value="Unassembled WGS sequence"/>
</dbReference>
<evidence type="ECO:0000313" key="6">
    <source>
        <dbReference type="EMBL" id="MDL5160190.1"/>
    </source>
</evidence>
<organism evidence="6 7">
    <name type="scientific">Actinomycetospora termitidis</name>
    <dbReference type="NCBI Taxonomy" id="3053470"/>
    <lineage>
        <taxon>Bacteria</taxon>
        <taxon>Bacillati</taxon>
        <taxon>Actinomycetota</taxon>
        <taxon>Actinomycetes</taxon>
        <taxon>Pseudonocardiales</taxon>
        <taxon>Pseudonocardiaceae</taxon>
        <taxon>Actinomycetospora</taxon>
    </lineage>
</organism>
<keyword evidence="7" id="KW-1185">Reference proteome</keyword>
<feature type="domain" description="PIN" evidence="5">
    <location>
        <begin position="13"/>
        <end position="68"/>
    </location>
</feature>
<dbReference type="InterPro" id="IPR029060">
    <property type="entry name" value="PIN-like_dom_sf"/>
</dbReference>
<proteinExistence type="predicted"/>
<dbReference type="SUPFAM" id="SSF88723">
    <property type="entry name" value="PIN domain-like"/>
    <property type="match status" value="1"/>
</dbReference>
<dbReference type="RefSeq" id="WP_286056794.1">
    <property type="nucleotide sequence ID" value="NZ_JASVWF010000009.1"/>
</dbReference>
<evidence type="ECO:0000256" key="4">
    <source>
        <dbReference type="ARBA" id="ARBA00022842"/>
    </source>
</evidence>
<evidence type="ECO:0000256" key="1">
    <source>
        <dbReference type="ARBA" id="ARBA00022722"/>
    </source>
</evidence>
<evidence type="ECO:0000259" key="5">
    <source>
        <dbReference type="Pfam" id="PF01850"/>
    </source>
</evidence>
<keyword evidence="4" id="KW-0460">Magnesium</keyword>
<sequence>MFDEVDPADEIQDVLTAGSLAFVEFDLRVALKARQLRLAQVVKKVADSVHLAHAIVARADVLMTLDEDDFPIGEVVDGVHVDKPYLLGAADLFTSEAE</sequence>
<evidence type="ECO:0000256" key="3">
    <source>
        <dbReference type="ARBA" id="ARBA00022801"/>
    </source>
</evidence>
<keyword evidence="3" id="KW-0378">Hydrolase</keyword>
<accession>A0ABT7MHR0</accession>
<dbReference type="InterPro" id="IPR002716">
    <property type="entry name" value="PIN_dom"/>
</dbReference>
<keyword evidence="1" id="KW-0540">Nuclease</keyword>
<keyword evidence="2" id="KW-0479">Metal-binding</keyword>
<gene>
    <name evidence="6" type="ORF">QRT03_29765</name>
</gene>
<reference evidence="6 7" key="1">
    <citation type="submission" date="2023-06" db="EMBL/GenBank/DDBJ databases">
        <title>Actinomycetospora Odt1-22.</title>
        <authorList>
            <person name="Supong K."/>
        </authorList>
    </citation>
    <scope>NUCLEOTIDE SEQUENCE [LARGE SCALE GENOMIC DNA]</scope>
    <source>
        <strain evidence="6 7">Odt1-22</strain>
    </source>
</reference>
<evidence type="ECO:0000313" key="7">
    <source>
        <dbReference type="Proteomes" id="UP001231924"/>
    </source>
</evidence>
<evidence type="ECO:0000256" key="2">
    <source>
        <dbReference type="ARBA" id="ARBA00022723"/>
    </source>
</evidence>
<dbReference type="Pfam" id="PF01850">
    <property type="entry name" value="PIN"/>
    <property type="match status" value="1"/>
</dbReference>